<dbReference type="PROSITE" id="PS01359">
    <property type="entry name" value="ZF_PHD_1"/>
    <property type="match status" value="1"/>
</dbReference>
<evidence type="ECO:0000256" key="2">
    <source>
        <dbReference type="ARBA" id="ARBA00022771"/>
    </source>
</evidence>
<gene>
    <name evidence="6" type="ORF">CEUTPL_LOCUS457</name>
</gene>
<feature type="region of interest" description="Disordered" evidence="4">
    <location>
        <begin position="1"/>
        <end position="34"/>
    </location>
</feature>
<protein>
    <recommendedName>
        <fullName evidence="5">Zinc finger PHD-type domain-containing protein</fullName>
    </recommendedName>
</protein>
<dbReference type="SMART" id="SM00249">
    <property type="entry name" value="PHD"/>
    <property type="match status" value="1"/>
</dbReference>
<dbReference type="InterPro" id="IPR019787">
    <property type="entry name" value="Znf_PHD-finger"/>
</dbReference>
<dbReference type="AlphaFoldDB" id="A0A9N9QJ24"/>
<keyword evidence="7" id="KW-1185">Reference proteome</keyword>
<keyword evidence="3" id="KW-0862">Zinc</keyword>
<dbReference type="InterPro" id="IPR013083">
    <property type="entry name" value="Znf_RING/FYVE/PHD"/>
</dbReference>
<name>A0A9N9QJ24_9CUCU</name>
<accession>A0A9N9QJ24</accession>
<dbReference type="InterPro" id="IPR001965">
    <property type="entry name" value="Znf_PHD"/>
</dbReference>
<dbReference type="GO" id="GO:0008270">
    <property type="term" value="F:zinc ion binding"/>
    <property type="evidence" value="ECO:0007669"/>
    <property type="project" value="UniProtKB-KW"/>
</dbReference>
<reference evidence="6" key="1">
    <citation type="submission" date="2022-01" db="EMBL/GenBank/DDBJ databases">
        <authorList>
            <person name="King R."/>
        </authorList>
    </citation>
    <scope>NUCLEOTIDE SEQUENCE</scope>
</reference>
<dbReference type="InterPro" id="IPR011011">
    <property type="entry name" value="Znf_FYVE_PHD"/>
</dbReference>
<keyword evidence="1" id="KW-0479">Metal-binding</keyword>
<organism evidence="6 7">
    <name type="scientific">Ceutorhynchus assimilis</name>
    <name type="common">cabbage seed weevil</name>
    <dbReference type="NCBI Taxonomy" id="467358"/>
    <lineage>
        <taxon>Eukaryota</taxon>
        <taxon>Metazoa</taxon>
        <taxon>Ecdysozoa</taxon>
        <taxon>Arthropoda</taxon>
        <taxon>Hexapoda</taxon>
        <taxon>Insecta</taxon>
        <taxon>Pterygota</taxon>
        <taxon>Neoptera</taxon>
        <taxon>Endopterygota</taxon>
        <taxon>Coleoptera</taxon>
        <taxon>Polyphaga</taxon>
        <taxon>Cucujiformia</taxon>
        <taxon>Curculionidae</taxon>
        <taxon>Ceutorhynchinae</taxon>
        <taxon>Ceutorhynchus</taxon>
    </lineage>
</organism>
<proteinExistence type="predicted"/>
<sequence>MERDEKVPEQLNQSIVGTRIDEPVQEPGNTQGVPVPCVISPIEMPSVIERNKEEAEIEPVIQLPPKPKSAIVMMEELLALEQTKKVDSEMQSEKAIIKKKLLKGKMKISSDINHIWCPSCSEIESDSPWIQCDTCTRWWHQDCTQYRGSGEFLCEICRF</sequence>
<dbReference type="SUPFAM" id="SSF57903">
    <property type="entry name" value="FYVE/PHD zinc finger"/>
    <property type="match status" value="1"/>
</dbReference>
<evidence type="ECO:0000256" key="4">
    <source>
        <dbReference type="SAM" id="MobiDB-lite"/>
    </source>
</evidence>
<evidence type="ECO:0000256" key="1">
    <source>
        <dbReference type="ARBA" id="ARBA00022723"/>
    </source>
</evidence>
<evidence type="ECO:0000256" key="3">
    <source>
        <dbReference type="ARBA" id="ARBA00022833"/>
    </source>
</evidence>
<evidence type="ECO:0000313" key="7">
    <source>
        <dbReference type="Proteomes" id="UP001152799"/>
    </source>
</evidence>
<dbReference type="Proteomes" id="UP001152799">
    <property type="component" value="Chromosome 1"/>
</dbReference>
<keyword evidence="2" id="KW-0863">Zinc-finger</keyword>
<dbReference type="EMBL" id="OU892277">
    <property type="protein sequence ID" value="CAG9759715.1"/>
    <property type="molecule type" value="Genomic_DNA"/>
</dbReference>
<dbReference type="InterPro" id="IPR019786">
    <property type="entry name" value="Zinc_finger_PHD-type_CS"/>
</dbReference>
<evidence type="ECO:0000259" key="5">
    <source>
        <dbReference type="SMART" id="SM00249"/>
    </source>
</evidence>
<dbReference type="OrthoDB" id="6781095at2759"/>
<dbReference type="Gene3D" id="3.30.40.10">
    <property type="entry name" value="Zinc/RING finger domain, C3HC4 (zinc finger)"/>
    <property type="match status" value="1"/>
</dbReference>
<dbReference type="Pfam" id="PF00628">
    <property type="entry name" value="PHD"/>
    <property type="match status" value="1"/>
</dbReference>
<evidence type="ECO:0000313" key="6">
    <source>
        <dbReference type="EMBL" id="CAG9759715.1"/>
    </source>
</evidence>
<feature type="domain" description="Zinc finger PHD-type" evidence="5">
    <location>
        <begin position="116"/>
        <end position="158"/>
    </location>
</feature>